<dbReference type="PANTHER" id="PTHR11941:SF54">
    <property type="entry name" value="ENOYL-COA HYDRATASE, MITOCHONDRIAL"/>
    <property type="match status" value="1"/>
</dbReference>
<proteinExistence type="inferred from homology"/>
<dbReference type="EMBL" id="JAOPJZ010000013">
    <property type="protein sequence ID" value="MCU4753116.1"/>
    <property type="molecule type" value="Genomic_DNA"/>
</dbReference>
<protein>
    <submittedName>
        <fullName evidence="4">Enoyl-CoA hydratase/isomerase family protein</fullName>
    </submittedName>
</protein>
<dbReference type="SUPFAM" id="SSF52096">
    <property type="entry name" value="ClpP/crotonase"/>
    <property type="match status" value="1"/>
</dbReference>
<evidence type="ECO:0000256" key="3">
    <source>
        <dbReference type="SAM" id="Coils"/>
    </source>
</evidence>
<comment type="similarity">
    <text evidence="1 2">Belongs to the enoyl-CoA hydratase/isomerase family.</text>
</comment>
<dbReference type="Proteomes" id="UP001321047">
    <property type="component" value="Unassembled WGS sequence"/>
</dbReference>
<dbReference type="RefSeq" id="WP_342809441.1">
    <property type="nucleotide sequence ID" value="NZ_JAOPJZ010000013.1"/>
</dbReference>
<dbReference type="CDD" id="cd06558">
    <property type="entry name" value="crotonase-like"/>
    <property type="match status" value="1"/>
</dbReference>
<dbReference type="Pfam" id="PF00378">
    <property type="entry name" value="ECH_1"/>
    <property type="match status" value="1"/>
</dbReference>
<dbReference type="AlphaFoldDB" id="A0AAP3E722"/>
<feature type="coiled-coil region" evidence="3">
    <location>
        <begin position="175"/>
        <end position="202"/>
    </location>
</feature>
<dbReference type="InterPro" id="IPR001753">
    <property type="entry name" value="Enoyl-CoA_hydra/iso"/>
</dbReference>
<evidence type="ECO:0000256" key="1">
    <source>
        <dbReference type="ARBA" id="ARBA00005254"/>
    </source>
</evidence>
<evidence type="ECO:0000313" key="4">
    <source>
        <dbReference type="EMBL" id="MCU4753116.1"/>
    </source>
</evidence>
<dbReference type="Gene3D" id="3.90.226.10">
    <property type="entry name" value="2-enoyl-CoA Hydratase, Chain A, domain 1"/>
    <property type="match status" value="1"/>
</dbReference>
<reference evidence="4 5" key="1">
    <citation type="submission" date="2022-09" db="EMBL/GenBank/DDBJ databases">
        <title>Enrichment on poylsaccharides allowed isolation of novel metabolic and taxonomic groups of Haloarchaea.</title>
        <authorList>
            <person name="Sorokin D.Y."/>
            <person name="Elcheninov A.G."/>
            <person name="Khizhniak T.V."/>
            <person name="Kolganova T.V."/>
            <person name="Kublanov I.V."/>
        </authorList>
    </citation>
    <scope>NUCLEOTIDE SEQUENCE [LARGE SCALE GENOMIC DNA]</scope>
    <source>
        <strain evidence="4 5">AArc-curdl1</strain>
    </source>
</reference>
<organism evidence="4 5">
    <name type="scientific">Natronosalvus hydrolyticus</name>
    <dbReference type="NCBI Taxonomy" id="2979988"/>
    <lineage>
        <taxon>Archaea</taxon>
        <taxon>Methanobacteriati</taxon>
        <taxon>Methanobacteriota</taxon>
        <taxon>Stenosarchaea group</taxon>
        <taxon>Halobacteria</taxon>
        <taxon>Halobacteriales</taxon>
        <taxon>Natrialbaceae</taxon>
        <taxon>Natronosalvus</taxon>
    </lineage>
</organism>
<evidence type="ECO:0000313" key="5">
    <source>
        <dbReference type="Proteomes" id="UP001321047"/>
    </source>
</evidence>
<name>A0AAP3E722_9EURY</name>
<accession>A0AAP3E722</accession>
<dbReference type="InterPro" id="IPR018376">
    <property type="entry name" value="Enoyl-CoA_hyd/isom_CS"/>
</dbReference>
<evidence type="ECO:0000256" key="2">
    <source>
        <dbReference type="RuleBase" id="RU003707"/>
    </source>
</evidence>
<dbReference type="GO" id="GO:0003824">
    <property type="term" value="F:catalytic activity"/>
    <property type="evidence" value="ECO:0007669"/>
    <property type="project" value="InterPro"/>
</dbReference>
<gene>
    <name evidence="4" type="ORF">OB919_14210</name>
</gene>
<dbReference type="InterPro" id="IPR029045">
    <property type="entry name" value="ClpP/crotonase-like_dom_sf"/>
</dbReference>
<sequence length="260" mass="28337">MEYDEITSETADGITTITIDRPEVKNAFTERTLAELNDAIRTASDDDGVYALILTGAEDAFCAGADVRSMPDWKDGSKEDYAGFLWTAQNVVRQLRNAPMPTIAAVDGPAIGAGCDFALGCDLRVVSPDVLMRQGFVNVGLVPGDGGAWLLPKLIGESKAREYLLTGRDITADDVEELGLAVEIAEDTIEAAESLAEELLSNPAPAVRMTKDLIDPSLSFEDYCERAIEYQWACVNDDEHAEAISAFAERREPEFDRDYS</sequence>
<keyword evidence="3" id="KW-0175">Coiled coil</keyword>
<comment type="caution">
    <text evidence="4">The sequence shown here is derived from an EMBL/GenBank/DDBJ whole genome shotgun (WGS) entry which is preliminary data.</text>
</comment>
<keyword evidence="5" id="KW-1185">Reference proteome</keyword>
<dbReference type="GO" id="GO:0006635">
    <property type="term" value="P:fatty acid beta-oxidation"/>
    <property type="evidence" value="ECO:0007669"/>
    <property type="project" value="TreeGrafter"/>
</dbReference>
<dbReference type="PANTHER" id="PTHR11941">
    <property type="entry name" value="ENOYL-COA HYDRATASE-RELATED"/>
    <property type="match status" value="1"/>
</dbReference>
<dbReference type="PROSITE" id="PS00166">
    <property type="entry name" value="ENOYL_COA_HYDRATASE"/>
    <property type="match status" value="1"/>
</dbReference>